<feature type="transmembrane region" description="Helical" evidence="1">
    <location>
        <begin position="126"/>
        <end position="143"/>
    </location>
</feature>
<organism evidence="2 3">
    <name type="scientific">Burkholderia cepacia GG4</name>
    <dbReference type="NCBI Taxonomy" id="1009846"/>
    <lineage>
        <taxon>Bacteria</taxon>
        <taxon>Pseudomonadati</taxon>
        <taxon>Pseudomonadota</taxon>
        <taxon>Betaproteobacteria</taxon>
        <taxon>Burkholderiales</taxon>
        <taxon>Burkholderiaceae</taxon>
        <taxon>Burkholderia</taxon>
        <taxon>Burkholderia cepacia complex</taxon>
    </lineage>
</organism>
<evidence type="ECO:0000256" key="1">
    <source>
        <dbReference type="SAM" id="Phobius"/>
    </source>
</evidence>
<keyword evidence="1" id="KW-1133">Transmembrane helix</keyword>
<dbReference type="EMBL" id="CP003774">
    <property type="protein sequence ID" value="AFQ47130.1"/>
    <property type="molecule type" value="Genomic_DNA"/>
</dbReference>
<gene>
    <name evidence="2" type="ORF">GEM_0681</name>
</gene>
<keyword evidence="1" id="KW-0812">Transmembrane</keyword>
<feature type="transmembrane region" description="Helical" evidence="1">
    <location>
        <begin position="68"/>
        <end position="88"/>
    </location>
</feature>
<evidence type="ECO:0000313" key="3">
    <source>
        <dbReference type="Proteomes" id="UP000032866"/>
    </source>
</evidence>
<protein>
    <submittedName>
        <fullName evidence="2">Membrane protein</fullName>
    </submittedName>
</protein>
<reference evidence="2 3" key="1">
    <citation type="journal article" date="2012" name="J. Bacteriol.">
        <title>Complete Genome Sequence of Burkholderia sp. Strain GG4, a Betaproteobacterium That Reduces 3-Oxo-N-Acylhomoserine Lactones and Produces Different N-Acylhomoserine Lactones.</title>
        <authorList>
            <person name="Hong K.W."/>
            <person name="Koh C.L."/>
            <person name="Sam C.K."/>
            <person name="Yin W.F."/>
            <person name="Chan K.G."/>
        </authorList>
    </citation>
    <scope>NUCLEOTIDE SEQUENCE [LARGE SCALE GENOMIC DNA]</scope>
    <source>
        <strain evidence="2 3">GG4</strain>
    </source>
</reference>
<name>A0A9W3P889_BURCE</name>
<dbReference type="Proteomes" id="UP000032866">
    <property type="component" value="Chromosome 1"/>
</dbReference>
<dbReference type="KEGG" id="bct:GEM_0681"/>
<evidence type="ECO:0000313" key="2">
    <source>
        <dbReference type="EMBL" id="AFQ47130.1"/>
    </source>
</evidence>
<dbReference type="AlphaFoldDB" id="A0A9W3P889"/>
<feature type="transmembrane region" description="Helical" evidence="1">
    <location>
        <begin position="163"/>
        <end position="182"/>
    </location>
</feature>
<feature type="transmembrane region" description="Helical" evidence="1">
    <location>
        <begin position="100"/>
        <end position="119"/>
    </location>
</feature>
<keyword evidence="1" id="KW-0472">Membrane</keyword>
<feature type="transmembrane region" description="Helical" evidence="1">
    <location>
        <begin position="203"/>
        <end position="222"/>
    </location>
</feature>
<proteinExistence type="predicted"/>
<accession>A0A9W3P889</accession>
<sequence length="280" mass="29807">MLPAAIRMMFNGPTTASGPDPPDVSSSHAAPVRLSRFTLPPVRRRAAARGGDARPAPRNRSMAMSAPLGIAGIARGAGALAAVAAYQIGAHYAAATPGAHGFGLAMALVPPLLLALGAARRSPRRAWLVPAWLLAAVALWAARIPLARHFEWGLYLEHASFNLAMALLFGRTLAAGQVPLCTRFATMIHGTVTPAVARYTRRITLAWTLFFVAIAAVSTLMFATAPIVAWSTFANYLSLPLVAVMFAAEHACRRFALPHDARPKMVEAVRAYRASTQPSR</sequence>
<feature type="transmembrane region" description="Helical" evidence="1">
    <location>
        <begin position="228"/>
        <end position="248"/>
    </location>
</feature>